<dbReference type="HOGENOM" id="CLU_006958_2_0_9"/>
<proteinExistence type="inferred from homology"/>
<evidence type="ECO:0000256" key="3">
    <source>
        <dbReference type="ARBA" id="ARBA00022691"/>
    </source>
</evidence>
<dbReference type="GO" id="GO:0044027">
    <property type="term" value="P:negative regulation of gene expression via chromosomal CpG island methylation"/>
    <property type="evidence" value="ECO:0007669"/>
    <property type="project" value="TreeGrafter"/>
</dbReference>
<evidence type="ECO:0000256" key="6">
    <source>
        <dbReference type="RuleBase" id="RU000416"/>
    </source>
</evidence>
<dbReference type="EC" id="2.1.1.37" evidence="7"/>
<comment type="similarity">
    <text evidence="5 6">Belongs to the class I-like SAM-binding methyltransferase superfamily. C5-methyltransferase family.</text>
</comment>
<dbReference type="Pfam" id="PF00145">
    <property type="entry name" value="DNA_methylase"/>
    <property type="match status" value="1"/>
</dbReference>
<dbReference type="SUPFAM" id="SSF53335">
    <property type="entry name" value="S-adenosyl-L-methionine-dependent methyltransferases"/>
    <property type="match status" value="1"/>
</dbReference>
<dbReference type="GO" id="GO:0009307">
    <property type="term" value="P:DNA restriction-modification system"/>
    <property type="evidence" value="ECO:0007669"/>
    <property type="project" value="UniProtKB-KW"/>
</dbReference>
<feature type="domain" description="HTH cro/C1-type" evidence="8">
    <location>
        <begin position="32"/>
        <end position="92"/>
    </location>
</feature>
<protein>
    <recommendedName>
        <fullName evidence="7">Cytosine-specific methyltransferase</fullName>
        <ecNumber evidence="7">2.1.1.37</ecNumber>
    </recommendedName>
</protein>
<comment type="catalytic activity">
    <reaction evidence="7">
        <text>a 2'-deoxycytidine in DNA + S-adenosyl-L-methionine = a 5-methyl-2'-deoxycytidine in DNA + S-adenosyl-L-homocysteine + H(+)</text>
        <dbReference type="Rhea" id="RHEA:13681"/>
        <dbReference type="Rhea" id="RHEA-COMP:11369"/>
        <dbReference type="Rhea" id="RHEA-COMP:11370"/>
        <dbReference type="ChEBI" id="CHEBI:15378"/>
        <dbReference type="ChEBI" id="CHEBI:57856"/>
        <dbReference type="ChEBI" id="CHEBI:59789"/>
        <dbReference type="ChEBI" id="CHEBI:85452"/>
        <dbReference type="ChEBI" id="CHEBI:85454"/>
        <dbReference type="EC" id="2.1.1.37"/>
    </reaction>
</comment>
<dbReference type="InterPro" id="IPR001525">
    <property type="entry name" value="C5_MeTfrase"/>
</dbReference>
<dbReference type="eggNOG" id="COG3655">
    <property type="taxonomic scope" value="Bacteria"/>
</dbReference>
<dbReference type="GO" id="GO:0032259">
    <property type="term" value="P:methylation"/>
    <property type="evidence" value="ECO:0007669"/>
    <property type="project" value="UniProtKB-KW"/>
</dbReference>
<accession>A7VX94</accession>
<keyword evidence="4" id="KW-0680">Restriction system</keyword>
<evidence type="ECO:0000256" key="7">
    <source>
        <dbReference type="RuleBase" id="RU000417"/>
    </source>
</evidence>
<reference evidence="9 10" key="2">
    <citation type="submission" date="2007-08" db="EMBL/GenBank/DDBJ databases">
        <authorList>
            <person name="Fulton L."/>
            <person name="Clifton S."/>
            <person name="Fulton B."/>
            <person name="Xu J."/>
            <person name="Minx P."/>
            <person name="Pepin K.H."/>
            <person name="Johnson M."/>
            <person name="Thiruvilangam P."/>
            <person name="Bhonagiri V."/>
            <person name="Nash W.E."/>
            <person name="Wang C."/>
            <person name="Mardis E.R."/>
            <person name="Wilson R.K."/>
        </authorList>
    </citation>
    <scope>NUCLEOTIDE SEQUENCE [LARGE SCALE GENOMIC DNA]</scope>
    <source>
        <strain evidence="9 10">DSM 753</strain>
    </source>
</reference>
<dbReference type="eggNOG" id="COG0270">
    <property type="taxonomic scope" value="Bacteria"/>
</dbReference>
<dbReference type="PROSITE" id="PS00094">
    <property type="entry name" value="C5_MTASE_1"/>
    <property type="match status" value="1"/>
</dbReference>
<evidence type="ECO:0000256" key="5">
    <source>
        <dbReference type="PROSITE-ProRule" id="PRU01016"/>
    </source>
</evidence>
<evidence type="ECO:0000256" key="1">
    <source>
        <dbReference type="ARBA" id="ARBA00022603"/>
    </source>
</evidence>
<dbReference type="InterPro" id="IPR001387">
    <property type="entry name" value="Cro/C1-type_HTH"/>
</dbReference>
<dbReference type="InterPro" id="IPR031303">
    <property type="entry name" value="C5_meth_CS"/>
</dbReference>
<dbReference type="Gene3D" id="1.10.260.40">
    <property type="entry name" value="lambda repressor-like DNA-binding domains"/>
    <property type="match status" value="1"/>
</dbReference>
<dbReference type="CDD" id="cd00315">
    <property type="entry name" value="Cyt_C5_DNA_methylase"/>
    <property type="match status" value="1"/>
</dbReference>
<evidence type="ECO:0000313" key="9">
    <source>
        <dbReference type="EMBL" id="EDO60391.1"/>
    </source>
</evidence>
<sequence length="433" mass="49654">MFFYRLYVIIQQTIVVFYLVKWRLIVAVCYNNLWKLLIDRNMNKTELKESSGVSFNVMARMGKNETVSFESIEKICIALQCNIGDIMEFTDDSKSVKQKFFSTIELFAGAGGLALGIEEAGFDTIGLIEFDKAASDTLKCNRPNWRVINDDIANISCLDLEEYFNIKKGELDLLSGGAPCQAFSYAGKRLGLEDARGTLFYHYAKFLEQLQPKMFLFENVRGLLTHDKGRTYKTITDIFESEGYTIQKQVLNAWDYGVAQKRERLITIGIRNDLVQKIKFDFPAPHKYKPVLRDILLDCPQSEGSQYSDHKRKIFELVPPGGYWRDIPEDIAKEYMKSCWYMEGGRTGILRRLSLDEPSLTVLTSPSQKQTDRCHPLEPRPFTIRENARCQSFPDDWQFCGSVGQQYKQVGNAVPVNLAYEIAVKIREALESL</sequence>
<feature type="active site" evidence="5">
    <location>
        <position position="180"/>
    </location>
</feature>
<dbReference type="PANTHER" id="PTHR10629">
    <property type="entry name" value="CYTOSINE-SPECIFIC METHYLTRANSFERASE"/>
    <property type="match status" value="1"/>
</dbReference>
<dbReference type="Pfam" id="PF13443">
    <property type="entry name" value="HTH_26"/>
    <property type="match status" value="1"/>
</dbReference>
<dbReference type="InterPro" id="IPR029063">
    <property type="entry name" value="SAM-dependent_MTases_sf"/>
</dbReference>
<dbReference type="Gene3D" id="3.90.120.10">
    <property type="entry name" value="DNA Methylase, subunit A, domain 2"/>
    <property type="match status" value="1"/>
</dbReference>
<dbReference type="NCBIfam" id="TIGR00675">
    <property type="entry name" value="dcm"/>
    <property type="match status" value="1"/>
</dbReference>
<dbReference type="GO" id="GO:0003677">
    <property type="term" value="F:DNA binding"/>
    <property type="evidence" value="ECO:0007669"/>
    <property type="project" value="InterPro"/>
</dbReference>
<gene>
    <name evidence="9" type="primary">dcm</name>
    <name evidence="9" type="ORF">CLOLEP_03217</name>
</gene>
<evidence type="ECO:0000256" key="4">
    <source>
        <dbReference type="ARBA" id="ARBA00022747"/>
    </source>
</evidence>
<dbReference type="Gene3D" id="3.40.50.150">
    <property type="entry name" value="Vaccinia Virus protein VP39"/>
    <property type="match status" value="1"/>
</dbReference>
<dbReference type="PRINTS" id="PR00105">
    <property type="entry name" value="C5METTRFRASE"/>
</dbReference>
<dbReference type="AlphaFoldDB" id="A7VX94"/>
<dbReference type="Proteomes" id="UP000003490">
    <property type="component" value="Unassembled WGS sequence"/>
</dbReference>
<dbReference type="GO" id="GO:0003886">
    <property type="term" value="F:DNA (cytosine-5-)-methyltransferase activity"/>
    <property type="evidence" value="ECO:0007669"/>
    <property type="project" value="UniProtKB-EC"/>
</dbReference>
<keyword evidence="1 5" id="KW-0489">Methyltransferase</keyword>
<evidence type="ECO:0000313" key="10">
    <source>
        <dbReference type="Proteomes" id="UP000003490"/>
    </source>
</evidence>
<dbReference type="PROSITE" id="PS51679">
    <property type="entry name" value="SAM_MT_C5"/>
    <property type="match status" value="1"/>
</dbReference>
<evidence type="ECO:0000259" key="8">
    <source>
        <dbReference type="Pfam" id="PF13443"/>
    </source>
</evidence>
<organism evidence="9 10">
    <name type="scientific">[Clostridium] leptum DSM 753</name>
    <dbReference type="NCBI Taxonomy" id="428125"/>
    <lineage>
        <taxon>Bacteria</taxon>
        <taxon>Bacillati</taxon>
        <taxon>Bacillota</taxon>
        <taxon>Clostridia</taxon>
        <taxon>Eubacteriales</taxon>
        <taxon>Oscillospiraceae</taxon>
        <taxon>Oscillospiraceae incertae sedis</taxon>
    </lineage>
</organism>
<name>A7VX94_9FIRM</name>
<dbReference type="EMBL" id="ABCB02000020">
    <property type="protein sequence ID" value="EDO60391.1"/>
    <property type="molecule type" value="Genomic_DNA"/>
</dbReference>
<dbReference type="InterPro" id="IPR010982">
    <property type="entry name" value="Lambda_DNA-bd_dom_sf"/>
</dbReference>
<dbReference type="PROSITE" id="PS00095">
    <property type="entry name" value="C5_MTASE_2"/>
    <property type="match status" value="1"/>
</dbReference>
<dbReference type="PANTHER" id="PTHR10629:SF52">
    <property type="entry name" value="DNA (CYTOSINE-5)-METHYLTRANSFERASE 1"/>
    <property type="match status" value="1"/>
</dbReference>
<dbReference type="SUPFAM" id="SSF47413">
    <property type="entry name" value="lambda repressor-like DNA-binding domains"/>
    <property type="match status" value="1"/>
</dbReference>
<comment type="caution">
    <text evidence="9">The sequence shown here is derived from an EMBL/GenBank/DDBJ whole genome shotgun (WGS) entry which is preliminary data.</text>
</comment>
<keyword evidence="2 5" id="KW-0808">Transferase</keyword>
<keyword evidence="3 5" id="KW-0949">S-adenosyl-L-methionine</keyword>
<dbReference type="REBASE" id="20231">
    <property type="entry name" value="M.CleDORF3217P"/>
</dbReference>
<dbReference type="InterPro" id="IPR050390">
    <property type="entry name" value="C5-Methyltransferase"/>
</dbReference>
<dbReference type="InterPro" id="IPR018117">
    <property type="entry name" value="C5_DNA_meth_AS"/>
</dbReference>
<reference evidence="9 10" key="1">
    <citation type="submission" date="2007-08" db="EMBL/GenBank/DDBJ databases">
        <title>Draft genome sequence of Clostridium leptum (DSM 753).</title>
        <authorList>
            <person name="Sudarsanam P."/>
            <person name="Ley R."/>
            <person name="Guruge J."/>
            <person name="Turnbaugh P.J."/>
            <person name="Mahowald M."/>
            <person name="Liep D."/>
            <person name="Gordon J."/>
        </authorList>
    </citation>
    <scope>NUCLEOTIDE SEQUENCE [LARGE SCALE GENOMIC DNA]</scope>
    <source>
        <strain evidence="9 10">DSM 753</strain>
    </source>
</reference>
<evidence type="ECO:0000256" key="2">
    <source>
        <dbReference type="ARBA" id="ARBA00022679"/>
    </source>
</evidence>